<dbReference type="InterPro" id="IPR013087">
    <property type="entry name" value="Znf_C2H2_type"/>
</dbReference>
<proteinExistence type="predicted"/>
<dbReference type="Gene3D" id="3.30.160.60">
    <property type="entry name" value="Classic Zinc Finger"/>
    <property type="match status" value="2"/>
</dbReference>
<organism evidence="9 10">
    <name type="scientific">Petromyces alliaceus</name>
    <name type="common">Aspergillus alliaceus</name>
    <dbReference type="NCBI Taxonomy" id="209559"/>
    <lineage>
        <taxon>Eukaryota</taxon>
        <taxon>Fungi</taxon>
        <taxon>Dikarya</taxon>
        <taxon>Ascomycota</taxon>
        <taxon>Pezizomycotina</taxon>
        <taxon>Eurotiomycetes</taxon>
        <taxon>Eurotiomycetidae</taxon>
        <taxon>Eurotiales</taxon>
        <taxon>Aspergillaceae</taxon>
        <taxon>Aspergillus</taxon>
        <taxon>Aspergillus subgen. Circumdati</taxon>
    </lineage>
</organism>
<feature type="domain" description="C2H2-type" evidence="8">
    <location>
        <begin position="6"/>
        <end position="33"/>
    </location>
</feature>
<dbReference type="GO" id="GO:0000981">
    <property type="term" value="F:DNA-binding transcription factor activity, RNA polymerase II-specific"/>
    <property type="evidence" value="ECO:0007669"/>
    <property type="project" value="InterPro"/>
</dbReference>
<evidence type="ECO:0000313" key="9">
    <source>
        <dbReference type="EMBL" id="KAF5863071.1"/>
    </source>
</evidence>
<keyword evidence="10" id="KW-1185">Reference proteome</keyword>
<evidence type="ECO:0000256" key="6">
    <source>
        <dbReference type="ARBA" id="ARBA00023242"/>
    </source>
</evidence>
<dbReference type="Proteomes" id="UP000541154">
    <property type="component" value="Unassembled WGS sequence"/>
</dbReference>
<name>A0A8H6E890_PETAA</name>
<dbReference type="PANTHER" id="PTHR40626">
    <property type="entry name" value="MIP31509P"/>
    <property type="match status" value="1"/>
</dbReference>
<dbReference type="Pfam" id="PF00096">
    <property type="entry name" value="zf-C2H2"/>
    <property type="match status" value="2"/>
</dbReference>
<accession>A0A8H6E890</accession>
<dbReference type="EMBL" id="SPNV01000059">
    <property type="protein sequence ID" value="KAF5863071.1"/>
    <property type="molecule type" value="Genomic_DNA"/>
</dbReference>
<dbReference type="GO" id="GO:0000785">
    <property type="term" value="C:chromatin"/>
    <property type="evidence" value="ECO:0007669"/>
    <property type="project" value="TreeGrafter"/>
</dbReference>
<dbReference type="PROSITE" id="PS50157">
    <property type="entry name" value="ZINC_FINGER_C2H2_2"/>
    <property type="match status" value="2"/>
</dbReference>
<evidence type="ECO:0000256" key="7">
    <source>
        <dbReference type="PROSITE-ProRule" id="PRU00042"/>
    </source>
</evidence>
<evidence type="ECO:0000256" key="3">
    <source>
        <dbReference type="ARBA" id="ARBA00022737"/>
    </source>
</evidence>
<dbReference type="InterPro" id="IPR036236">
    <property type="entry name" value="Znf_C2H2_sf"/>
</dbReference>
<dbReference type="GO" id="GO:0008270">
    <property type="term" value="F:zinc ion binding"/>
    <property type="evidence" value="ECO:0007669"/>
    <property type="project" value="UniProtKB-KW"/>
</dbReference>
<comment type="subcellular location">
    <subcellularLocation>
        <location evidence="1">Nucleus</location>
    </subcellularLocation>
</comment>
<dbReference type="AlphaFoldDB" id="A0A8H6E890"/>
<dbReference type="PROSITE" id="PS00028">
    <property type="entry name" value="ZINC_FINGER_C2H2_1"/>
    <property type="match status" value="1"/>
</dbReference>
<keyword evidence="6" id="KW-0539">Nucleus</keyword>
<protein>
    <recommendedName>
        <fullName evidence="8">C2H2-type domain-containing protein</fullName>
    </recommendedName>
</protein>
<gene>
    <name evidence="9" type="ORF">ETB97_010639</name>
</gene>
<reference evidence="9 10" key="1">
    <citation type="submission" date="2019-04" db="EMBL/GenBank/DDBJ databases">
        <title>Aspergillus burnettii sp. nov., novel species from soil in southeast Queensland.</title>
        <authorList>
            <person name="Gilchrist C.L.M."/>
            <person name="Pitt J.I."/>
            <person name="Lange L."/>
            <person name="Lacey H.J."/>
            <person name="Vuong D."/>
            <person name="Midgley D.J."/>
            <person name="Greenfield P."/>
            <person name="Bradbury M."/>
            <person name="Lacey E."/>
            <person name="Busk P.K."/>
            <person name="Pilgaard B."/>
            <person name="Chooi Y.H."/>
            <person name="Piggott A.M."/>
        </authorList>
    </citation>
    <scope>NUCLEOTIDE SEQUENCE [LARGE SCALE GENOMIC DNA]</scope>
    <source>
        <strain evidence="9 10">FRR 5400</strain>
    </source>
</reference>
<keyword evidence="2" id="KW-0479">Metal-binding</keyword>
<keyword evidence="5" id="KW-0862">Zinc</keyword>
<evidence type="ECO:0000256" key="5">
    <source>
        <dbReference type="ARBA" id="ARBA00022833"/>
    </source>
</evidence>
<keyword evidence="4 7" id="KW-0863">Zinc-finger</keyword>
<dbReference type="InterPro" id="IPR051059">
    <property type="entry name" value="VerF-like"/>
</dbReference>
<dbReference type="GO" id="GO:0005634">
    <property type="term" value="C:nucleus"/>
    <property type="evidence" value="ECO:0007669"/>
    <property type="project" value="UniProtKB-SubCell"/>
</dbReference>
<sequence>MAHRQWLCSLCSTNFTRMEHLRRHIRSHENERPYACMFCQRTFTRKDAMRRHEKICKTLPSSNTALDASIPVSQNERNQDLDDTIVFQRKDGEEIGDIAGLIPDIPTLSDFAALDWLYSQELTPDSIILAERLEFLAYFTSAKGMATFLDQDTLKQRQDMLLEYENKAPGELSLSLEAYILHNPWEYSPEATIDPTVVSMDSNSPDPLCPRTREIIHDLRTLISSKPEKSTIKLNWSLEDRLLARMWLDSVEELVFSNEIFQERSVLRTTPPVLEKHIEWKKRRVECIQMAYLVPTCNVGHDAALATFHNSPPRMVVSELQMDMACAEECFQAGSATECFTAFKAWKKSILWCDKLSVSGVVRRLCQGSLDDHLVLEFSRMGTLNMFTIVQSLHLLTFNLQNSLIFESTFTPVQSGLENWRRIWNQRIPEDRYTPDRPQTIWKKIGFVRYAPEFWHLARIIVARMQYVSLDEDQSPSRTRAELSRYDHTDMVDVNGLIMEYRRMSLTDPLSK</sequence>
<dbReference type="SMART" id="SM00355">
    <property type="entry name" value="ZnF_C2H2"/>
    <property type="match status" value="2"/>
</dbReference>
<comment type="caution">
    <text evidence="9">The sequence shown here is derived from an EMBL/GenBank/DDBJ whole genome shotgun (WGS) entry which is preliminary data.</text>
</comment>
<evidence type="ECO:0000256" key="1">
    <source>
        <dbReference type="ARBA" id="ARBA00004123"/>
    </source>
</evidence>
<dbReference type="SUPFAM" id="SSF57667">
    <property type="entry name" value="beta-beta-alpha zinc fingers"/>
    <property type="match status" value="1"/>
</dbReference>
<evidence type="ECO:0000256" key="4">
    <source>
        <dbReference type="ARBA" id="ARBA00022771"/>
    </source>
</evidence>
<keyword evidence="3" id="KW-0677">Repeat</keyword>
<dbReference type="PANTHER" id="PTHR40626:SF11">
    <property type="entry name" value="ZINC FINGER PROTEIN YPR022C"/>
    <property type="match status" value="1"/>
</dbReference>
<evidence type="ECO:0000313" key="10">
    <source>
        <dbReference type="Proteomes" id="UP000541154"/>
    </source>
</evidence>
<evidence type="ECO:0000256" key="2">
    <source>
        <dbReference type="ARBA" id="ARBA00022723"/>
    </source>
</evidence>
<dbReference type="GO" id="GO:0000978">
    <property type="term" value="F:RNA polymerase II cis-regulatory region sequence-specific DNA binding"/>
    <property type="evidence" value="ECO:0007669"/>
    <property type="project" value="InterPro"/>
</dbReference>
<evidence type="ECO:0000259" key="8">
    <source>
        <dbReference type="PROSITE" id="PS50157"/>
    </source>
</evidence>
<feature type="domain" description="C2H2-type" evidence="8">
    <location>
        <begin position="34"/>
        <end position="55"/>
    </location>
</feature>